<protein>
    <submittedName>
        <fullName evidence="1">Uncharacterized protein</fullName>
    </submittedName>
</protein>
<evidence type="ECO:0000313" key="1">
    <source>
        <dbReference type="EMBL" id="CAK7355683.1"/>
    </source>
</evidence>
<dbReference type="AlphaFoldDB" id="A0AAV1SS61"/>
<evidence type="ECO:0000313" key="2">
    <source>
        <dbReference type="Proteomes" id="UP001314170"/>
    </source>
</evidence>
<feature type="non-terminal residue" evidence="1">
    <location>
        <position position="96"/>
    </location>
</feature>
<reference evidence="1 2" key="1">
    <citation type="submission" date="2024-01" db="EMBL/GenBank/DDBJ databases">
        <authorList>
            <person name="Waweru B."/>
        </authorList>
    </citation>
    <scope>NUCLEOTIDE SEQUENCE [LARGE SCALE GENOMIC DNA]</scope>
</reference>
<gene>
    <name evidence="1" type="ORF">DCAF_LOCUS25943</name>
</gene>
<keyword evidence="2" id="KW-1185">Reference proteome</keyword>
<comment type="caution">
    <text evidence="1">The sequence shown here is derived from an EMBL/GenBank/DDBJ whole genome shotgun (WGS) entry which is preliminary data.</text>
</comment>
<dbReference type="Proteomes" id="UP001314170">
    <property type="component" value="Unassembled WGS sequence"/>
</dbReference>
<dbReference type="EMBL" id="CAWUPB010001195">
    <property type="protein sequence ID" value="CAK7355683.1"/>
    <property type="molecule type" value="Genomic_DNA"/>
</dbReference>
<sequence>VPRVKQCGISLLPSLYLPPRQVPRVKQCGISLPSSLYLPPSKVFEKLYGPYHLKEVFDARHYCDDPIIDIERGGERVKDPPLVPIDMNSLLDVMAT</sequence>
<accession>A0AAV1SS61</accession>
<proteinExistence type="predicted"/>
<organism evidence="1 2">
    <name type="scientific">Dovyalis caffra</name>
    <dbReference type="NCBI Taxonomy" id="77055"/>
    <lineage>
        <taxon>Eukaryota</taxon>
        <taxon>Viridiplantae</taxon>
        <taxon>Streptophyta</taxon>
        <taxon>Embryophyta</taxon>
        <taxon>Tracheophyta</taxon>
        <taxon>Spermatophyta</taxon>
        <taxon>Magnoliopsida</taxon>
        <taxon>eudicotyledons</taxon>
        <taxon>Gunneridae</taxon>
        <taxon>Pentapetalae</taxon>
        <taxon>rosids</taxon>
        <taxon>fabids</taxon>
        <taxon>Malpighiales</taxon>
        <taxon>Salicaceae</taxon>
        <taxon>Flacourtieae</taxon>
        <taxon>Dovyalis</taxon>
    </lineage>
</organism>
<name>A0AAV1SS61_9ROSI</name>
<feature type="non-terminal residue" evidence="1">
    <location>
        <position position="1"/>
    </location>
</feature>